<dbReference type="GO" id="GO:0046872">
    <property type="term" value="F:metal ion binding"/>
    <property type="evidence" value="ECO:0007669"/>
    <property type="project" value="UniProtKB-KW"/>
</dbReference>
<feature type="domain" description="GHMP kinase C-terminal" evidence="13">
    <location>
        <begin position="275"/>
        <end position="345"/>
    </location>
</feature>
<dbReference type="InterPro" id="IPR036554">
    <property type="entry name" value="GHMP_kinase_C_sf"/>
</dbReference>
<evidence type="ECO:0000256" key="8">
    <source>
        <dbReference type="ARBA" id="ARBA00022842"/>
    </source>
</evidence>
<dbReference type="Pfam" id="PF10509">
    <property type="entry name" value="GalKase_gal_bdg"/>
    <property type="match status" value="1"/>
</dbReference>
<dbReference type="Pfam" id="PF08544">
    <property type="entry name" value="GHMP_kinases_C"/>
    <property type="match status" value="1"/>
</dbReference>
<dbReference type="EMBL" id="CP007139">
    <property type="protein sequence ID" value="AIE87778.1"/>
    <property type="molecule type" value="Genomic_DNA"/>
</dbReference>
<evidence type="ECO:0000313" key="15">
    <source>
        <dbReference type="EMBL" id="AIE87778.1"/>
    </source>
</evidence>
<dbReference type="InterPro" id="IPR020568">
    <property type="entry name" value="Ribosomal_Su5_D2-typ_SF"/>
</dbReference>
<dbReference type="GO" id="GO:0006012">
    <property type="term" value="P:galactose metabolic process"/>
    <property type="evidence" value="ECO:0007669"/>
    <property type="project" value="UniProtKB-UniRule"/>
</dbReference>
<dbReference type="InterPro" id="IPR006204">
    <property type="entry name" value="GHMP_kinase_N_dom"/>
</dbReference>
<dbReference type="InterPro" id="IPR006206">
    <property type="entry name" value="Mevalonate/galactokinase"/>
</dbReference>
<sequence length="381" mass="40588">MFHSELRALFLARFGHEPTLFGIAPGRVNLIGEHTDYNDGFVFPGAIDRGLYIAARVVEGKSHVVSKQMGDGESFDASSVVPGGGMTSWSKYPAGMAWALRSHGELPNIEAYIDSDIPIGSGVSSSAAIEMAFGVVWNMFAGLGLTNRELAKLGQVCENQFVGVNSGIMDQMASAMGKEGRAMFLDTRTLDIAYAPVPNGVSVVLCDTKKPRALTDSAYNERRSQCEEASQILGVSKLRDADVADLEGAKPKMSDVVYRRARHVITENERCIQFKEALDAGELEKAGKLMRASHVSLRDDYEVSCRELDEMADAAAAAPGCIGARMTGAGFGGACVALVHDESLEVFRAATLSAYDKATGLGGEAMACCLVDGARIVSSLP</sequence>
<dbReference type="InterPro" id="IPR000705">
    <property type="entry name" value="Galactokinase"/>
</dbReference>
<evidence type="ECO:0000259" key="14">
    <source>
        <dbReference type="Pfam" id="PF10509"/>
    </source>
</evidence>
<evidence type="ECO:0000256" key="5">
    <source>
        <dbReference type="ARBA" id="ARBA00022741"/>
    </source>
</evidence>
<keyword evidence="10" id="KW-0119">Carbohydrate metabolism</keyword>
<dbReference type="AlphaFoldDB" id="A0A068NW69"/>
<dbReference type="PANTHER" id="PTHR10457">
    <property type="entry name" value="MEVALONATE KINASE/GALACTOKINASE"/>
    <property type="match status" value="1"/>
</dbReference>
<dbReference type="eggNOG" id="COG0153">
    <property type="taxonomic scope" value="Bacteria"/>
</dbReference>
<dbReference type="FunFam" id="3.30.230.10:FF:000017">
    <property type="entry name" value="Galactokinase"/>
    <property type="match status" value="1"/>
</dbReference>
<dbReference type="Pfam" id="PF00288">
    <property type="entry name" value="GHMP_kinases_N"/>
    <property type="match status" value="1"/>
</dbReference>
<dbReference type="STRING" id="661478.OP10G_4410"/>
<reference evidence="15 16" key="1">
    <citation type="journal article" date="2014" name="PLoS ONE">
        <title>The first complete genome sequence of the class fimbriimonadia in the phylum armatimonadetes.</title>
        <authorList>
            <person name="Hu Z.Y."/>
            <person name="Wang Y.Z."/>
            <person name="Im W.T."/>
            <person name="Wang S.Y."/>
            <person name="Zhao G.P."/>
            <person name="Zheng H.J."/>
            <person name="Quan Z.X."/>
        </authorList>
    </citation>
    <scope>NUCLEOTIDE SEQUENCE [LARGE SCALE GENOMIC DNA]</scope>
    <source>
        <strain evidence="15">Gsoil 348</strain>
    </source>
</reference>
<dbReference type="GO" id="GO:0005829">
    <property type="term" value="C:cytosol"/>
    <property type="evidence" value="ECO:0007669"/>
    <property type="project" value="TreeGrafter"/>
</dbReference>
<evidence type="ECO:0000256" key="9">
    <source>
        <dbReference type="ARBA" id="ARBA00023144"/>
    </source>
</evidence>
<dbReference type="PRINTS" id="PR00959">
    <property type="entry name" value="MEVGALKINASE"/>
</dbReference>
<dbReference type="OrthoDB" id="250531at2"/>
<dbReference type="InterPro" id="IPR019741">
    <property type="entry name" value="Galactokinase_CS"/>
</dbReference>
<evidence type="ECO:0000256" key="4">
    <source>
        <dbReference type="ARBA" id="ARBA00022723"/>
    </source>
</evidence>
<organism evidence="15 16">
    <name type="scientific">Fimbriimonas ginsengisoli Gsoil 348</name>
    <dbReference type="NCBI Taxonomy" id="661478"/>
    <lineage>
        <taxon>Bacteria</taxon>
        <taxon>Bacillati</taxon>
        <taxon>Armatimonadota</taxon>
        <taxon>Fimbriimonadia</taxon>
        <taxon>Fimbriimonadales</taxon>
        <taxon>Fimbriimonadaceae</taxon>
        <taxon>Fimbriimonas</taxon>
    </lineage>
</organism>
<keyword evidence="3" id="KW-0808">Transferase</keyword>
<dbReference type="InterPro" id="IPR013750">
    <property type="entry name" value="GHMP_kinase_C_dom"/>
</dbReference>
<dbReference type="RefSeq" id="WP_025228341.1">
    <property type="nucleotide sequence ID" value="NZ_CP007139.1"/>
</dbReference>
<feature type="domain" description="Galactokinase N-terminal" evidence="14">
    <location>
        <begin position="9"/>
        <end position="56"/>
    </location>
</feature>
<dbReference type="KEGG" id="fgi:OP10G_4410"/>
<evidence type="ECO:0000256" key="3">
    <source>
        <dbReference type="ARBA" id="ARBA00022679"/>
    </source>
</evidence>
<evidence type="ECO:0000256" key="6">
    <source>
        <dbReference type="ARBA" id="ARBA00022777"/>
    </source>
</evidence>
<keyword evidence="6 15" id="KW-0418">Kinase</keyword>
<feature type="domain" description="GHMP kinase N-terminal" evidence="12">
    <location>
        <begin position="92"/>
        <end position="178"/>
    </location>
</feature>
<keyword evidence="9" id="KW-0299">Galactose metabolism</keyword>
<evidence type="ECO:0000259" key="12">
    <source>
        <dbReference type="Pfam" id="PF00288"/>
    </source>
</evidence>
<dbReference type="NCBIfam" id="TIGR00131">
    <property type="entry name" value="gal_kin"/>
    <property type="match status" value="1"/>
</dbReference>
<dbReference type="PANTHER" id="PTHR10457:SF7">
    <property type="entry name" value="GALACTOKINASE-RELATED"/>
    <property type="match status" value="1"/>
</dbReference>
<dbReference type="GO" id="GO:0004335">
    <property type="term" value="F:galactokinase activity"/>
    <property type="evidence" value="ECO:0007669"/>
    <property type="project" value="UniProtKB-UniRule"/>
</dbReference>
<evidence type="ECO:0000259" key="13">
    <source>
        <dbReference type="Pfam" id="PF08544"/>
    </source>
</evidence>
<name>A0A068NW69_FIMGI</name>
<protein>
    <recommendedName>
        <fullName evidence="11">Galactokinase</fullName>
        <ecNumber evidence="11">2.7.1.6</ecNumber>
    </recommendedName>
</protein>
<dbReference type="GO" id="GO:0005524">
    <property type="term" value="F:ATP binding"/>
    <property type="evidence" value="ECO:0007669"/>
    <property type="project" value="UniProtKB-UniRule"/>
</dbReference>
<dbReference type="PIRSF" id="PIRSF000530">
    <property type="entry name" value="Galactokinase"/>
    <property type="match status" value="1"/>
</dbReference>
<accession>A0A068NW69</accession>
<evidence type="ECO:0000256" key="10">
    <source>
        <dbReference type="ARBA" id="ARBA00023277"/>
    </source>
</evidence>
<keyword evidence="7" id="KW-0067">ATP-binding</keyword>
<evidence type="ECO:0000256" key="2">
    <source>
        <dbReference type="ARBA" id="ARBA00022490"/>
    </source>
</evidence>
<keyword evidence="4" id="KW-0479">Metal-binding</keyword>
<keyword evidence="5" id="KW-0547">Nucleotide-binding</keyword>
<proteinExistence type="inferred from homology"/>
<dbReference type="InterPro" id="IPR019539">
    <property type="entry name" value="GalKase_N"/>
</dbReference>
<dbReference type="SUPFAM" id="SSF55060">
    <property type="entry name" value="GHMP Kinase, C-terminal domain"/>
    <property type="match status" value="1"/>
</dbReference>
<keyword evidence="2" id="KW-0963">Cytoplasm</keyword>
<comment type="similarity">
    <text evidence="1">Belongs to the GHMP kinase family. GalK subfamily.</text>
</comment>
<dbReference type="Gene3D" id="3.30.230.10">
    <property type="match status" value="1"/>
</dbReference>
<keyword evidence="16" id="KW-1185">Reference proteome</keyword>
<evidence type="ECO:0000256" key="1">
    <source>
        <dbReference type="ARBA" id="ARBA00006566"/>
    </source>
</evidence>
<dbReference type="HOGENOM" id="CLU_017814_2_1_0"/>
<dbReference type="FunFam" id="3.30.70.890:FF:000001">
    <property type="entry name" value="Galactokinase"/>
    <property type="match status" value="1"/>
</dbReference>
<dbReference type="PRINTS" id="PR00473">
    <property type="entry name" value="GALCTOKINASE"/>
</dbReference>
<evidence type="ECO:0000256" key="7">
    <source>
        <dbReference type="ARBA" id="ARBA00022840"/>
    </source>
</evidence>
<dbReference type="PROSITE" id="PS00106">
    <property type="entry name" value="GALACTOKINASE"/>
    <property type="match status" value="1"/>
</dbReference>
<gene>
    <name evidence="15" type="ORF">OP10G_4410</name>
</gene>
<evidence type="ECO:0000313" key="16">
    <source>
        <dbReference type="Proteomes" id="UP000027982"/>
    </source>
</evidence>
<dbReference type="Gene3D" id="3.30.70.890">
    <property type="entry name" value="GHMP kinase, C-terminal domain"/>
    <property type="match status" value="1"/>
</dbReference>
<keyword evidence="8" id="KW-0460">Magnesium</keyword>
<dbReference type="SUPFAM" id="SSF54211">
    <property type="entry name" value="Ribosomal protein S5 domain 2-like"/>
    <property type="match status" value="1"/>
</dbReference>
<evidence type="ECO:0000256" key="11">
    <source>
        <dbReference type="NCBIfam" id="TIGR00131"/>
    </source>
</evidence>
<dbReference type="EC" id="2.7.1.6" evidence="11"/>
<dbReference type="Proteomes" id="UP000027982">
    <property type="component" value="Chromosome"/>
</dbReference>
<dbReference type="InterPro" id="IPR014721">
    <property type="entry name" value="Ribsml_uS5_D2-typ_fold_subgr"/>
</dbReference>